<dbReference type="GO" id="GO:0016301">
    <property type="term" value="F:kinase activity"/>
    <property type="evidence" value="ECO:0007669"/>
    <property type="project" value="UniProtKB-KW"/>
</dbReference>
<accession>A0A011PKJ0</accession>
<keyword evidence="1" id="KW-0418">Kinase</keyword>
<organism evidence="1 2">
    <name type="scientific">Accumulibacter regalis</name>
    <dbReference type="NCBI Taxonomy" id="522306"/>
    <lineage>
        <taxon>Bacteria</taxon>
        <taxon>Pseudomonadati</taxon>
        <taxon>Pseudomonadota</taxon>
        <taxon>Betaproteobacteria</taxon>
        <taxon>Candidatus Accumulibacter</taxon>
    </lineage>
</organism>
<evidence type="ECO:0000313" key="2">
    <source>
        <dbReference type="Proteomes" id="UP000022141"/>
    </source>
</evidence>
<dbReference type="AlphaFoldDB" id="A0A011PKJ0"/>
<keyword evidence="1" id="KW-0808">Transferase</keyword>
<dbReference type="Proteomes" id="UP000022141">
    <property type="component" value="Unassembled WGS sequence"/>
</dbReference>
<reference evidence="1" key="1">
    <citation type="submission" date="2014-02" db="EMBL/GenBank/DDBJ databases">
        <title>Expanding our view of genomic diversity in Candidatus Accumulibacter clades.</title>
        <authorList>
            <person name="Skennerton C.T."/>
            <person name="Barr J.J."/>
            <person name="Slater F.R."/>
            <person name="Bond P.L."/>
            <person name="Tyson G.W."/>
        </authorList>
    </citation>
    <scope>NUCLEOTIDE SEQUENCE [LARGE SCALE GENOMIC DNA]</scope>
</reference>
<protein>
    <submittedName>
        <fullName evidence="1">Lipopolysaccharide core heptose(I) kinase RfaP</fullName>
    </submittedName>
</protein>
<evidence type="ECO:0000313" key="1">
    <source>
        <dbReference type="EMBL" id="EXI88001.1"/>
    </source>
</evidence>
<keyword evidence="2" id="KW-1185">Reference proteome</keyword>
<dbReference type="PIRSF" id="PIRSF026326">
    <property type="entry name" value="InaA"/>
    <property type="match status" value="1"/>
</dbReference>
<gene>
    <name evidence="1" type="ORF">AW11_02295</name>
</gene>
<dbReference type="PATRIC" id="fig|1454004.3.peg.2372"/>
<sequence>MVLRPPSDFGLRLFVWPPYVLRKKAARTREVQTSWNCAMNAVDLFRDQASREQLAANDLAGFGALWSLDTDWHEAPNERRGGWSGVSRHLLRDGSAIFLKRQDNHLCRTLRHPLRGIPTFYREYRNIRRLDQHRIGTLEALYYGHRQEPGHWQAILVTRALDSFSSLDEWNVAHADSGQGQRQSLITAVAQACARLHHHRLQHSCLYGKHIFVPRAAKLGTAYQESDIRFIDLEKLRQGISRGRVGAHDLDQLMRHTEGWSAAERSAFHAAYRQRRDALKR</sequence>
<dbReference type="InterPro" id="IPR027023">
    <property type="entry name" value="Put_LipoPS_kinase_InaA"/>
</dbReference>
<dbReference type="eggNOG" id="COG0515">
    <property type="taxonomic scope" value="Bacteria"/>
</dbReference>
<dbReference type="Pfam" id="PF06293">
    <property type="entry name" value="Kdo"/>
    <property type="match status" value="1"/>
</dbReference>
<dbReference type="EMBL" id="JEMY01000029">
    <property type="protein sequence ID" value="EXI88001.1"/>
    <property type="molecule type" value="Genomic_DNA"/>
</dbReference>
<comment type="caution">
    <text evidence="1">The sequence shown here is derived from an EMBL/GenBank/DDBJ whole genome shotgun (WGS) entry which is preliminary data.</text>
</comment>
<name>A0A011PKJ0_ACCRE</name>
<dbReference type="STRING" id="1454004.AW11_02295"/>
<proteinExistence type="predicted"/>